<protein>
    <submittedName>
        <fullName evidence="2">Uncharacterized protein</fullName>
    </submittedName>
</protein>
<dbReference type="Proteomes" id="UP001156694">
    <property type="component" value="Unassembled WGS sequence"/>
</dbReference>
<keyword evidence="1" id="KW-0812">Transmembrane</keyword>
<sequence>MRFTALAFGELEVVLVALIIGVSLGRAGYPWMLVCSIVACIGLTAARYSVYVELGQEQGLSDPKATLWRAIIGSWISVFMISHAVWLIVKSLLLWFNISRMH</sequence>
<gene>
    <name evidence="2" type="ORF">GCM10007939_01170</name>
</gene>
<keyword evidence="1" id="KW-1133">Transmembrane helix</keyword>
<feature type="transmembrane region" description="Helical" evidence="1">
    <location>
        <begin position="6"/>
        <end position="24"/>
    </location>
</feature>
<proteinExistence type="predicted"/>
<organism evidence="2 3">
    <name type="scientific">Amylibacter marinus</name>
    <dbReference type="NCBI Taxonomy" id="1475483"/>
    <lineage>
        <taxon>Bacteria</taxon>
        <taxon>Pseudomonadati</taxon>
        <taxon>Pseudomonadota</taxon>
        <taxon>Alphaproteobacteria</taxon>
        <taxon>Rhodobacterales</taxon>
        <taxon>Paracoccaceae</taxon>
        <taxon>Amylibacter</taxon>
    </lineage>
</organism>
<evidence type="ECO:0000313" key="2">
    <source>
        <dbReference type="EMBL" id="GLQ33834.1"/>
    </source>
</evidence>
<accession>A0ABQ5VR62</accession>
<evidence type="ECO:0000313" key="3">
    <source>
        <dbReference type="Proteomes" id="UP001156694"/>
    </source>
</evidence>
<comment type="caution">
    <text evidence="2">The sequence shown here is derived from an EMBL/GenBank/DDBJ whole genome shotgun (WGS) entry which is preliminary data.</text>
</comment>
<keyword evidence="1" id="KW-0472">Membrane</keyword>
<feature type="transmembrane region" description="Helical" evidence="1">
    <location>
        <begin position="31"/>
        <end position="50"/>
    </location>
</feature>
<feature type="transmembrane region" description="Helical" evidence="1">
    <location>
        <begin position="70"/>
        <end position="96"/>
    </location>
</feature>
<reference evidence="3" key="1">
    <citation type="journal article" date="2019" name="Int. J. Syst. Evol. Microbiol.">
        <title>The Global Catalogue of Microorganisms (GCM) 10K type strain sequencing project: providing services to taxonomists for standard genome sequencing and annotation.</title>
        <authorList>
            <consortium name="The Broad Institute Genomics Platform"/>
            <consortium name="The Broad Institute Genome Sequencing Center for Infectious Disease"/>
            <person name="Wu L."/>
            <person name="Ma J."/>
        </authorList>
    </citation>
    <scope>NUCLEOTIDE SEQUENCE [LARGE SCALE GENOMIC DNA]</scope>
    <source>
        <strain evidence="3">NBRC 110140</strain>
    </source>
</reference>
<name>A0ABQ5VR62_9RHOB</name>
<evidence type="ECO:0000256" key="1">
    <source>
        <dbReference type="SAM" id="Phobius"/>
    </source>
</evidence>
<keyword evidence="3" id="KW-1185">Reference proteome</keyword>
<dbReference type="EMBL" id="BSNN01000001">
    <property type="protein sequence ID" value="GLQ33834.1"/>
    <property type="molecule type" value="Genomic_DNA"/>
</dbReference>